<dbReference type="InterPro" id="IPR000235">
    <property type="entry name" value="Ribosomal_uS7"/>
</dbReference>
<evidence type="ECO:0000313" key="7">
    <source>
        <dbReference type="Proteomes" id="UP000243670"/>
    </source>
</evidence>
<reference evidence="6 7" key="1">
    <citation type="journal article" date="2014" name="BMC Genomics">
        <title>Nucleomorph and plastid genome sequences of the chlorarachniophyte Lotharella oceanica: convergent reductive evolution and frequent recombination in nucleomorph-bearing algae.</title>
        <authorList>
            <person name="Tanifuji G."/>
            <person name="Onodera N.T."/>
            <person name="Brown M.W."/>
            <person name="Curtis B.A."/>
            <person name="Roger A.J."/>
            <person name="Ka-Shu Wong G."/>
            <person name="Melkonian M."/>
            <person name="Archibald J.M."/>
        </authorList>
    </citation>
    <scope>NUCLEOTIDE SEQUENCE [LARGE SCALE GENOMIC DNA]</scope>
    <source>
        <strain evidence="6 7">CCMP622</strain>
    </source>
</reference>
<dbReference type="GO" id="GO:0006412">
    <property type="term" value="P:translation"/>
    <property type="evidence" value="ECO:0007669"/>
    <property type="project" value="InterPro"/>
</dbReference>
<dbReference type="PIRSF" id="PIRSF002122">
    <property type="entry name" value="RPS7p_RPS7a_RPS5e_RPS7o"/>
    <property type="match status" value="1"/>
</dbReference>
<proteinExistence type="inferred from homology"/>
<gene>
    <name evidence="6" type="primary">rps5</name>
    <name evidence="6" type="ORF">M951_chr196</name>
</gene>
<dbReference type="PANTHER" id="PTHR11205">
    <property type="entry name" value="RIBOSOMAL PROTEIN S7"/>
    <property type="match status" value="1"/>
</dbReference>
<protein>
    <submittedName>
        <fullName evidence="6">40S ribosomal protein S5</fullName>
    </submittedName>
</protein>
<dbReference type="EMBL" id="CP006627">
    <property type="protein sequence ID" value="AIB09578.1"/>
    <property type="molecule type" value="Genomic_DNA"/>
</dbReference>
<organism evidence="6 7">
    <name type="scientific">Lotharella oceanica</name>
    <dbReference type="NCBI Taxonomy" id="641309"/>
    <lineage>
        <taxon>Eukaryota</taxon>
        <taxon>Sar</taxon>
        <taxon>Rhizaria</taxon>
        <taxon>Cercozoa</taxon>
        <taxon>Chlorarachniophyceae</taxon>
        <taxon>Lotharella</taxon>
    </lineage>
</organism>
<evidence type="ECO:0000256" key="4">
    <source>
        <dbReference type="RuleBase" id="RU003619"/>
    </source>
</evidence>
<dbReference type="GO" id="GO:0003735">
    <property type="term" value="F:structural constituent of ribosome"/>
    <property type="evidence" value="ECO:0007669"/>
    <property type="project" value="InterPro"/>
</dbReference>
<dbReference type="InterPro" id="IPR023798">
    <property type="entry name" value="Ribosomal_uS7_dom"/>
</dbReference>
<geneLocation type="nucleomorph" evidence="6"/>
<evidence type="ECO:0000313" key="6">
    <source>
        <dbReference type="EMBL" id="AIB09578.1"/>
    </source>
</evidence>
<dbReference type="InterPro" id="IPR036823">
    <property type="entry name" value="Ribosomal_uS7_dom_sf"/>
</dbReference>
<dbReference type="PROSITE" id="PS00052">
    <property type="entry name" value="RIBOSOMAL_S7"/>
    <property type="match status" value="1"/>
</dbReference>
<feature type="domain" description="Small ribosomal subunit protein uS7" evidence="5">
    <location>
        <begin position="66"/>
        <end position="206"/>
    </location>
</feature>
<name>A0A060DFE8_9EUKA</name>
<dbReference type="AlphaFoldDB" id="A0A060DFE8"/>
<evidence type="ECO:0000256" key="1">
    <source>
        <dbReference type="ARBA" id="ARBA00007151"/>
    </source>
</evidence>
<dbReference type="Pfam" id="PF00177">
    <property type="entry name" value="Ribosomal_S7"/>
    <property type="match status" value="1"/>
</dbReference>
<evidence type="ECO:0000259" key="5">
    <source>
        <dbReference type="Pfam" id="PF00177"/>
    </source>
</evidence>
<comment type="similarity">
    <text evidence="1 4">Belongs to the universal ribosomal protein uS7 family.</text>
</comment>
<keyword evidence="6" id="KW-0542">Nucleomorph</keyword>
<dbReference type="NCBIfam" id="TIGR01028">
    <property type="entry name" value="uS7_euk_arch"/>
    <property type="match status" value="1"/>
</dbReference>
<dbReference type="SUPFAM" id="SSF47973">
    <property type="entry name" value="Ribosomal protein S7"/>
    <property type="match status" value="1"/>
</dbReference>
<evidence type="ECO:0000256" key="3">
    <source>
        <dbReference type="ARBA" id="ARBA00023274"/>
    </source>
</evidence>
<dbReference type="InterPro" id="IPR005716">
    <property type="entry name" value="Ribosomal_uS7_euk/arc"/>
</dbReference>
<sequence>MIISKSRDMGFYKNYYKEMKLFNKWSYKLINIKDFSLSQYIFINNGFGDFNPHSRGKFGNIQFAKSKCIIVERLINSLMLQGRNSGKKIKTINIVKKSFSLINKKTNLNPIQVLVSAVENCSPIEDSLLLGQKISNKRVSVDISPYRRISQAIYMMAIGVKKSSFKSEKPISDCLTEEILNAYKNSSSSYGIRKKQEIEKVAELNR</sequence>
<dbReference type="Proteomes" id="UP000243670">
    <property type="component" value="Nucleomorph 1"/>
</dbReference>
<dbReference type="Gene3D" id="1.10.455.10">
    <property type="entry name" value="Ribosomal protein S7 domain"/>
    <property type="match status" value="1"/>
</dbReference>
<accession>A0A060DFE8</accession>
<dbReference type="GO" id="GO:0003723">
    <property type="term" value="F:RNA binding"/>
    <property type="evidence" value="ECO:0007669"/>
    <property type="project" value="InterPro"/>
</dbReference>
<evidence type="ECO:0000256" key="2">
    <source>
        <dbReference type="ARBA" id="ARBA00022980"/>
    </source>
</evidence>
<keyword evidence="3 4" id="KW-0687">Ribonucleoprotein</keyword>
<keyword evidence="2 4" id="KW-0689">Ribosomal protein</keyword>
<dbReference type="InterPro" id="IPR020606">
    <property type="entry name" value="Ribosomal_uS7_CS"/>
</dbReference>
<dbReference type="GO" id="GO:0015935">
    <property type="term" value="C:small ribosomal subunit"/>
    <property type="evidence" value="ECO:0007669"/>
    <property type="project" value="InterPro"/>
</dbReference>